<comment type="catalytic activity">
    <reaction evidence="5">
        <text>N-acetyl-L-glutamate 5-semialdehyde + phosphate + NADP(+) = N-acetyl-L-glutamyl 5-phosphate + NADPH + H(+)</text>
        <dbReference type="Rhea" id="RHEA:21588"/>
        <dbReference type="ChEBI" id="CHEBI:15378"/>
        <dbReference type="ChEBI" id="CHEBI:29123"/>
        <dbReference type="ChEBI" id="CHEBI:43474"/>
        <dbReference type="ChEBI" id="CHEBI:57783"/>
        <dbReference type="ChEBI" id="CHEBI:57936"/>
        <dbReference type="ChEBI" id="CHEBI:58349"/>
        <dbReference type="EC" id="1.2.1.38"/>
    </reaction>
</comment>
<dbReference type="EMBL" id="CP003282">
    <property type="protein sequence ID" value="AFG36303.1"/>
    <property type="molecule type" value="Genomic_DNA"/>
</dbReference>
<dbReference type="PANTHER" id="PTHR32338">
    <property type="entry name" value="N-ACETYL-GAMMA-GLUTAMYL-PHOSPHATE REDUCTASE, CHLOROPLASTIC-RELATED-RELATED"/>
    <property type="match status" value="1"/>
</dbReference>
<evidence type="ECO:0000256" key="6">
    <source>
        <dbReference type="PROSITE-ProRule" id="PRU10010"/>
    </source>
</evidence>
<evidence type="ECO:0000256" key="2">
    <source>
        <dbReference type="ARBA" id="ARBA00022605"/>
    </source>
</evidence>
<keyword evidence="10" id="KW-1185">Reference proteome</keyword>
<keyword evidence="3 5" id="KW-0521">NADP</keyword>
<dbReference type="EC" id="1.2.1.38" evidence="5"/>
<dbReference type="InterPro" id="IPR000534">
    <property type="entry name" value="Semialdehyde_DH_NAD-bd"/>
</dbReference>
<dbReference type="InterPro" id="IPR023013">
    <property type="entry name" value="AGPR_AS"/>
</dbReference>
<dbReference type="RefSeq" id="WP_014454301.1">
    <property type="nucleotide sequence ID" value="NC_017098.1"/>
</dbReference>
<evidence type="ECO:0000256" key="1">
    <source>
        <dbReference type="ARBA" id="ARBA00022571"/>
    </source>
</evidence>
<dbReference type="Pfam" id="PF01118">
    <property type="entry name" value="Semialdhyde_dh"/>
    <property type="match status" value="1"/>
</dbReference>
<name>H9UFL0_SPIAZ</name>
<dbReference type="KEGG" id="sfc:Spiaf_0194"/>
<dbReference type="PROSITE" id="PS01224">
    <property type="entry name" value="ARGC"/>
    <property type="match status" value="1"/>
</dbReference>
<dbReference type="Gene3D" id="3.40.50.720">
    <property type="entry name" value="NAD(P)-binding Rossmann-like Domain"/>
    <property type="match status" value="1"/>
</dbReference>
<protein>
    <recommendedName>
        <fullName evidence="5">N-acetyl-gamma-glutamyl-phosphate reductase</fullName>
        <shortName evidence="5">AGPR</shortName>
        <ecNumber evidence="5">1.2.1.38</ecNumber>
    </recommendedName>
    <alternativeName>
        <fullName evidence="5">N-acetyl-glutamate semialdehyde dehydrogenase</fullName>
        <shortName evidence="5">NAGSA dehydrogenase</shortName>
    </alternativeName>
</protein>
<evidence type="ECO:0000313" key="9">
    <source>
        <dbReference type="EMBL" id="AFG36303.1"/>
    </source>
</evidence>
<evidence type="ECO:0000256" key="7">
    <source>
        <dbReference type="SAM" id="MobiDB-lite"/>
    </source>
</evidence>
<dbReference type="GO" id="GO:0005737">
    <property type="term" value="C:cytoplasm"/>
    <property type="evidence" value="ECO:0007669"/>
    <property type="project" value="UniProtKB-SubCell"/>
</dbReference>
<comment type="similarity">
    <text evidence="5">Belongs to the NAGSA dehydrogenase family. Type 1 subfamily.</text>
</comment>
<keyword evidence="5" id="KW-0963">Cytoplasm</keyword>
<feature type="region of interest" description="Disordered" evidence="7">
    <location>
        <begin position="231"/>
        <end position="252"/>
    </location>
</feature>
<keyword evidence="2 5" id="KW-0028">Amino-acid biosynthesis</keyword>
<comment type="pathway">
    <text evidence="5">Amino-acid biosynthesis; L-arginine biosynthesis; N(2)-acetyl-L-ornithine from L-glutamate: step 3/4.</text>
</comment>
<keyword evidence="1 5" id="KW-0055">Arginine biosynthesis</keyword>
<feature type="active site" evidence="5 6">
    <location>
        <position position="153"/>
    </location>
</feature>
<comment type="subcellular location">
    <subcellularLocation>
        <location evidence="5">Cytoplasm</location>
    </subcellularLocation>
</comment>
<dbReference type="InterPro" id="IPR000706">
    <property type="entry name" value="AGPR_type-1"/>
</dbReference>
<dbReference type="InterPro" id="IPR058924">
    <property type="entry name" value="AGPR_dimerisation_dom"/>
</dbReference>
<evidence type="ECO:0000256" key="3">
    <source>
        <dbReference type="ARBA" id="ARBA00022857"/>
    </source>
</evidence>
<dbReference type="SMART" id="SM00859">
    <property type="entry name" value="Semialdhyde_dh"/>
    <property type="match status" value="1"/>
</dbReference>
<reference evidence="10" key="1">
    <citation type="journal article" date="2013" name="Stand. Genomic Sci.">
        <title>Complete genome sequence of the halophilic bacterium Spirochaeta africana type strain (Z-7692(T)) from the alkaline Lake Magadi in the East African Rift.</title>
        <authorList>
            <person name="Liolos K."/>
            <person name="Abt B."/>
            <person name="Scheuner C."/>
            <person name="Teshima H."/>
            <person name="Held B."/>
            <person name="Lapidus A."/>
            <person name="Nolan M."/>
            <person name="Lucas S."/>
            <person name="Deshpande S."/>
            <person name="Cheng J.F."/>
            <person name="Tapia R."/>
            <person name="Goodwin L.A."/>
            <person name="Pitluck S."/>
            <person name="Pagani I."/>
            <person name="Ivanova N."/>
            <person name="Mavromatis K."/>
            <person name="Mikhailova N."/>
            <person name="Huntemann M."/>
            <person name="Pati A."/>
            <person name="Chen A."/>
            <person name="Palaniappan K."/>
            <person name="Land M."/>
            <person name="Rohde M."/>
            <person name="Tindall B.J."/>
            <person name="Detter J.C."/>
            <person name="Goker M."/>
            <person name="Bristow J."/>
            <person name="Eisen J.A."/>
            <person name="Markowitz V."/>
            <person name="Hugenholtz P."/>
            <person name="Woyke T."/>
            <person name="Klenk H.P."/>
            <person name="Kyrpides N.C."/>
        </authorList>
    </citation>
    <scope>NUCLEOTIDE SEQUENCE</scope>
    <source>
        <strain evidence="10">ATCC 700263 / DSM 8902 / Z-7692</strain>
    </source>
</reference>
<sequence>MHAAIVGANGYAGMVLMRILLQHPEIKQVIPASRSLAGTGVQEYDPGLPAGSTALSAVAGRFVAPDSIMDYQPDAVFSALPHLVSADLCADLIGKVPLFDLSADFRLRSDDRFLAAYGQPRPQPDLQDRAAYGLVEWYRPELQQAELVACPGCYPTAVLLPLIPLLRHRMIQGTIVVNAMSGITGAGKKAATRLIFAERSENMEPYLAGRSHRHWNEIEQEIQRFWAAEENTDGASDSHDPHKAAEETANSSTPQLLFTPHLIPAKQGMLATTTIELSPQAPRDESALRQIIAEAYSDAPLVEVLPAGELPQTRSVRGTGRCRIGLQLEGDHLLLFSVIDNLYKGAAAQAVQAMNVRFGFPEDLGIPVAGEV</sequence>
<dbReference type="UniPathway" id="UPA00068">
    <property type="reaction ID" value="UER00108"/>
</dbReference>
<feature type="domain" description="Semialdehyde dehydrogenase NAD-binding" evidence="8">
    <location>
        <begin position="2"/>
        <end position="145"/>
    </location>
</feature>
<dbReference type="PANTHER" id="PTHR32338:SF10">
    <property type="entry name" value="N-ACETYL-GAMMA-GLUTAMYL-PHOSPHATE REDUCTASE, CHLOROPLASTIC-RELATED"/>
    <property type="match status" value="1"/>
</dbReference>
<evidence type="ECO:0000259" key="8">
    <source>
        <dbReference type="SMART" id="SM00859"/>
    </source>
</evidence>
<evidence type="ECO:0000256" key="4">
    <source>
        <dbReference type="ARBA" id="ARBA00023002"/>
    </source>
</evidence>
<dbReference type="Proteomes" id="UP000007383">
    <property type="component" value="Chromosome"/>
</dbReference>
<dbReference type="GO" id="GO:0051287">
    <property type="term" value="F:NAD binding"/>
    <property type="evidence" value="ECO:0007669"/>
    <property type="project" value="InterPro"/>
</dbReference>
<dbReference type="Pfam" id="PF22698">
    <property type="entry name" value="Semialdhyde_dhC_1"/>
    <property type="match status" value="2"/>
</dbReference>
<dbReference type="OrthoDB" id="9801289at2"/>
<evidence type="ECO:0000256" key="5">
    <source>
        <dbReference type="HAMAP-Rule" id="MF_00150"/>
    </source>
</evidence>
<dbReference type="eggNOG" id="COG0002">
    <property type="taxonomic scope" value="Bacteria"/>
</dbReference>
<comment type="function">
    <text evidence="5">Catalyzes the NADPH-dependent reduction of N-acetyl-5-glutamyl phosphate to yield N-acetyl-L-glutamate 5-semialdehyde.</text>
</comment>
<organism evidence="9 10">
    <name type="scientific">Spirochaeta africana (strain ATCC 700263 / DSM 8902 / Z-7692)</name>
    <dbReference type="NCBI Taxonomy" id="889378"/>
    <lineage>
        <taxon>Bacteria</taxon>
        <taxon>Pseudomonadati</taxon>
        <taxon>Spirochaetota</taxon>
        <taxon>Spirochaetia</taxon>
        <taxon>Spirochaetales</taxon>
        <taxon>Spirochaetaceae</taxon>
        <taxon>Spirochaeta</taxon>
    </lineage>
</organism>
<dbReference type="CDD" id="cd17895">
    <property type="entry name" value="AGPR_1_N"/>
    <property type="match status" value="1"/>
</dbReference>
<dbReference type="STRING" id="889378.Spiaf_0194"/>
<dbReference type="HAMAP" id="MF_00150">
    <property type="entry name" value="ArgC_type1"/>
    <property type="match status" value="1"/>
</dbReference>
<dbReference type="Gene3D" id="3.30.360.10">
    <property type="entry name" value="Dihydrodipicolinate Reductase, domain 2"/>
    <property type="match status" value="1"/>
</dbReference>
<dbReference type="AlphaFoldDB" id="H9UFL0"/>
<dbReference type="InterPro" id="IPR036291">
    <property type="entry name" value="NAD(P)-bd_dom_sf"/>
</dbReference>
<dbReference type="InterPro" id="IPR050085">
    <property type="entry name" value="AGPR"/>
</dbReference>
<dbReference type="CDD" id="cd23934">
    <property type="entry name" value="AGPR_1_C"/>
    <property type="match status" value="1"/>
</dbReference>
<dbReference type="HOGENOM" id="CLU_006384_0_1_12"/>
<dbReference type="GO" id="GO:0070401">
    <property type="term" value="F:NADP+ binding"/>
    <property type="evidence" value="ECO:0007669"/>
    <property type="project" value="InterPro"/>
</dbReference>
<dbReference type="SUPFAM" id="SSF55347">
    <property type="entry name" value="Glyceraldehyde-3-phosphate dehydrogenase-like, C-terminal domain"/>
    <property type="match status" value="1"/>
</dbReference>
<feature type="compositionally biased region" description="Basic and acidic residues" evidence="7">
    <location>
        <begin position="236"/>
        <end position="246"/>
    </location>
</feature>
<dbReference type="PATRIC" id="fig|889378.3.peg.197"/>
<keyword evidence="4 5" id="KW-0560">Oxidoreductase</keyword>
<proteinExistence type="inferred from homology"/>
<dbReference type="GO" id="GO:0003942">
    <property type="term" value="F:N-acetyl-gamma-glutamyl-phosphate reductase activity"/>
    <property type="evidence" value="ECO:0007669"/>
    <property type="project" value="UniProtKB-UniRule"/>
</dbReference>
<gene>
    <name evidence="5" type="primary">argC</name>
    <name evidence="9" type="ordered locus">Spiaf_0194</name>
</gene>
<dbReference type="GO" id="GO:0006526">
    <property type="term" value="P:L-arginine biosynthetic process"/>
    <property type="evidence" value="ECO:0007669"/>
    <property type="project" value="UniProtKB-UniRule"/>
</dbReference>
<evidence type="ECO:0000313" key="10">
    <source>
        <dbReference type="Proteomes" id="UP000007383"/>
    </source>
</evidence>
<dbReference type="SUPFAM" id="SSF51735">
    <property type="entry name" value="NAD(P)-binding Rossmann-fold domains"/>
    <property type="match status" value="1"/>
</dbReference>
<accession>H9UFL0</accession>